<dbReference type="EMBL" id="KV012837">
    <property type="protein sequence ID" value="KZV24341.1"/>
    <property type="molecule type" value="Genomic_DNA"/>
</dbReference>
<dbReference type="Proteomes" id="UP000250235">
    <property type="component" value="Unassembled WGS sequence"/>
</dbReference>
<dbReference type="AlphaFoldDB" id="A0A2Z7AQY3"/>
<evidence type="ECO:0000313" key="2">
    <source>
        <dbReference type="EMBL" id="KZV24341.1"/>
    </source>
</evidence>
<sequence length="131" mass="14347">MAEEMDAKEAAAKANVRELCSMLSKAETIADPAVKKKRTTVWRVAPSVKAFKIVPATIETITIQMVRPFSSLDKKPAATKRKMIMEEDSDSEDVDPLKKMIKASAKTTPMSTLAPKTLAVHKPVKTTDESS</sequence>
<evidence type="ECO:0000256" key="1">
    <source>
        <dbReference type="SAM" id="MobiDB-lite"/>
    </source>
</evidence>
<name>A0A2Z7AQY3_9LAMI</name>
<accession>A0A2Z7AQY3</accession>
<feature type="region of interest" description="Disordered" evidence="1">
    <location>
        <begin position="76"/>
        <end position="131"/>
    </location>
</feature>
<proteinExistence type="predicted"/>
<protein>
    <submittedName>
        <fullName evidence="2">Pentatricopeptide repeat-containing protein</fullName>
    </submittedName>
</protein>
<gene>
    <name evidence="2" type="ORF">F511_25589</name>
</gene>
<keyword evidence="3" id="KW-1185">Reference proteome</keyword>
<organism evidence="2 3">
    <name type="scientific">Dorcoceras hygrometricum</name>
    <dbReference type="NCBI Taxonomy" id="472368"/>
    <lineage>
        <taxon>Eukaryota</taxon>
        <taxon>Viridiplantae</taxon>
        <taxon>Streptophyta</taxon>
        <taxon>Embryophyta</taxon>
        <taxon>Tracheophyta</taxon>
        <taxon>Spermatophyta</taxon>
        <taxon>Magnoliopsida</taxon>
        <taxon>eudicotyledons</taxon>
        <taxon>Gunneridae</taxon>
        <taxon>Pentapetalae</taxon>
        <taxon>asterids</taxon>
        <taxon>lamiids</taxon>
        <taxon>Lamiales</taxon>
        <taxon>Gesneriaceae</taxon>
        <taxon>Didymocarpoideae</taxon>
        <taxon>Trichosporeae</taxon>
        <taxon>Loxocarpinae</taxon>
        <taxon>Dorcoceras</taxon>
    </lineage>
</organism>
<reference evidence="2 3" key="1">
    <citation type="journal article" date="2015" name="Proc. Natl. Acad. Sci. U.S.A.">
        <title>The resurrection genome of Boea hygrometrica: A blueprint for survival of dehydration.</title>
        <authorList>
            <person name="Xiao L."/>
            <person name="Yang G."/>
            <person name="Zhang L."/>
            <person name="Yang X."/>
            <person name="Zhao S."/>
            <person name="Ji Z."/>
            <person name="Zhou Q."/>
            <person name="Hu M."/>
            <person name="Wang Y."/>
            <person name="Chen M."/>
            <person name="Xu Y."/>
            <person name="Jin H."/>
            <person name="Xiao X."/>
            <person name="Hu G."/>
            <person name="Bao F."/>
            <person name="Hu Y."/>
            <person name="Wan P."/>
            <person name="Li L."/>
            <person name="Deng X."/>
            <person name="Kuang T."/>
            <person name="Xiang C."/>
            <person name="Zhu J.K."/>
            <person name="Oliver M.J."/>
            <person name="He Y."/>
        </authorList>
    </citation>
    <scope>NUCLEOTIDE SEQUENCE [LARGE SCALE GENOMIC DNA]</scope>
    <source>
        <strain evidence="3">cv. XS01</strain>
    </source>
</reference>
<evidence type="ECO:0000313" key="3">
    <source>
        <dbReference type="Proteomes" id="UP000250235"/>
    </source>
</evidence>